<dbReference type="EMBL" id="ABDG02000010">
    <property type="protein sequence ID" value="EHK51120.1"/>
    <property type="molecule type" value="Genomic_DNA"/>
</dbReference>
<dbReference type="GO" id="GO:0005634">
    <property type="term" value="C:nucleus"/>
    <property type="evidence" value="ECO:0007669"/>
    <property type="project" value="UniProtKB-SubCell"/>
</dbReference>
<sequence length="372" mass="43161">MTFGDNAVDIQQLLIKMIANSTKSSAMALRQALLALSFQFFVVPSKAIQHQNEAIKHLQASIDRSLPWDKDEALQAIAASMLLSVYEMENGESSLRWAIFFSGTKRIVDTIYTPGNTYEGDSATMMDWIFYYYTMCKFSVLHWLRKDEQQTWIARQRKIISKPPHSLREKIPQANRLIQILTSWGCSLELLDILHEIFDNVLDRDSEHYKSPEHNARLEILEQRLHRLSQDEEFDISKLDELSLYNAQIAELYRLAALLYLQRVARNSPRDTPHVNKLAAEAYRALEVTTRCDRPWPLFVIALEASTEDERRLVLVTIETLLERRPLRKFMMLRTMIQQAWSQNDLAKASNLDALLLYQSAINAQRVPPMFI</sequence>
<dbReference type="InterPro" id="IPR021858">
    <property type="entry name" value="Fun_TF"/>
</dbReference>
<dbReference type="Pfam" id="PF11951">
    <property type="entry name" value="Fungal_trans_2"/>
    <property type="match status" value="1"/>
</dbReference>
<dbReference type="PANTHER" id="PTHR37534">
    <property type="entry name" value="TRANSCRIPTIONAL ACTIVATOR PROTEIN UGA3"/>
    <property type="match status" value="1"/>
</dbReference>
<dbReference type="OrthoDB" id="5130013at2759"/>
<dbReference type="OMA" id="WAIFFSG"/>
<comment type="subcellular location">
    <subcellularLocation>
        <location evidence="1">Nucleus</location>
    </subcellularLocation>
</comment>
<evidence type="ECO:0000256" key="1">
    <source>
        <dbReference type="ARBA" id="ARBA00004123"/>
    </source>
</evidence>
<gene>
    <name evidence="3" type="ORF">TRIATDRAFT_54913</name>
</gene>
<dbReference type="GO" id="GO:0045944">
    <property type="term" value="P:positive regulation of transcription by RNA polymerase II"/>
    <property type="evidence" value="ECO:0007669"/>
    <property type="project" value="TreeGrafter"/>
</dbReference>
<evidence type="ECO:0000256" key="2">
    <source>
        <dbReference type="ARBA" id="ARBA00023242"/>
    </source>
</evidence>
<keyword evidence="4" id="KW-1185">Reference proteome</keyword>
<dbReference type="HOGENOM" id="CLU_015493_0_0_1"/>
<name>G9NDZ9_HYPAI</name>
<keyword evidence="2" id="KW-0539">Nucleus</keyword>
<comment type="caution">
    <text evidence="3">The sequence shown here is derived from an EMBL/GenBank/DDBJ whole genome shotgun (WGS) entry which is preliminary data.</text>
</comment>
<evidence type="ECO:0000313" key="3">
    <source>
        <dbReference type="EMBL" id="EHK51120.1"/>
    </source>
</evidence>
<proteinExistence type="predicted"/>
<dbReference type="GO" id="GO:0000976">
    <property type="term" value="F:transcription cis-regulatory region binding"/>
    <property type="evidence" value="ECO:0007669"/>
    <property type="project" value="TreeGrafter"/>
</dbReference>
<dbReference type="AlphaFoldDB" id="G9NDZ9"/>
<accession>G9NDZ9</accession>
<protein>
    <submittedName>
        <fullName evidence="3">Uncharacterized protein</fullName>
    </submittedName>
</protein>
<reference evidence="3 4" key="1">
    <citation type="journal article" date="2011" name="Genome Biol.">
        <title>Comparative genome sequence analysis underscores mycoparasitism as the ancestral life style of Trichoderma.</title>
        <authorList>
            <person name="Kubicek C.P."/>
            <person name="Herrera-Estrella A."/>
            <person name="Seidl-Seiboth V."/>
            <person name="Martinez D.A."/>
            <person name="Druzhinina I.S."/>
            <person name="Thon M."/>
            <person name="Zeilinger S."/>
            <person name="Casas-Flores S."/>
            <person name="Horwitz B.A."/>
            <person name="Mukherjee P.K."/>
            <person name="Mukherjee M."/>
            <person name="Kredics L."/>
            <person name="Alcaraz L.D."/>
            <person name="Aerts A."/>
            <person name="Antal Z."/>
            <person name="Atanasova L."/>
            <person name="Cervantes-Badillo M.G."/>
            <person name="Challacombe J."/>
            <person name="Chertkov O."/>
            <person name="McCluskey K."/>
            <person name="Coulpier F."/>
            <person name="Deshpande N."/>
            <person name="von Doehren H."/>
            <person name="Ebbole D.J."/>
            <person name="Esquivel-Naranjo E.U."/>
            <person name="Fekete E."/>
            <person name="Flipphi M."/>
            <person name="Glaser F."/>
            <person name="Gomez-Rodriguez E.Y."/>
            <person name="Gruber S."/>
            <person name="Han C."/>
            <person name="Henrissat B."/>
            <person name="Hermosa R."/>
            <person name="Hernandez-Onate M."/>
            <person name="Karaffa L."/>
            <person name="Kosti I."/>
            <person name="Le Crom S."/>
            <person name="Lindquist E."/>
            <person name="Lucas S."/>
            <person name="Luebeck M."/>
            <person name="Luebeck P.S."/>
            <person name="Margeot A."/>
            <person name="Metz B."/>
            <person name="Misra M."/>
            <person name="Nevalainen H."/>
            <person name="Omann M."/>
            <person name="Packer N."/>
            <person name="Perrone G."/>
            <person name="Uresti-Rivera E.E."/>
            <person name="Salamov A."/>
            <person name="Schmoll M."/>
            <person name="Seiboth B."/>
            <person name="Shapiro H."/>
            <person name="Sukno S."/>
            <person name="Tamayo-Ramos J.A."/>
            <person name="Tisch D."/>
            <person name="Wiest A."/>
            <person name="Wilkinson H.H."/>
            <person name="Zhang M."/>
            <person name="Coutinho P.M."/>
            <person name="Kenerley C.M."/>
            <person name="Monte E."/>
            <person name="Baker S.E."/>
            <person name="Grigoriev I.V."/>
        </authorList>
    </citation>
    <scope>NUCLEOTIDE SEQUENCE [LARGE SCALE GENOMIC DNA]</scope>
    <source>
        <strain evidence="4">ATCC 20476 / IMI 206040</strain>
    </source>
</reference>
<dbReference type="GO" id="GO:0003700">
    <property type="term" value="F:DNA-binding transcription factor activity"/>
    <property type="evidence" value="ECO:0007669"/>
    <property type="project" value="TreeGrafter"/>
</dbReference>
<dbReference type="PANTHER" id="PTHR37534:SF39">
    <property type="entry name" value="TRANSCRIPTION FACTOR DOMAIN-CONTAINING PROTEIN"/>
    <property type="match status" value="1"/>
</dbReference>
<dbReference type="Proteomes" id="UP000005426">
    <property type="component" value="Unassembled WGS sequence"/>
</dbReference>
<organism evidence="3 4">
    <name type="scientific">Hypocrea atroviridis (strain ATCC 20476 / IMI 206040)</name>
    <name type="common">Trichoderma atroviride</name>
    <dbReference type="NCBI Taxonomy" id="452589"/>
    <lineage>
        <taxon>Eukaryota</taxon>
        <taxon>Fungi</taxon>
        <taxon>Dikarya</taxon>
        <taxon>Ascomycota</taxon>
        <taxon>Pezizomycotina</taxon>
        <taxon>Sordariomycetes</taxon>
        <taxon>Hypocreomycetidae</taxon>
        <taxon>Hypocreales</taxon>
        <taxon>Hypocreaceae</taxon>
        <taxon>Trichoderma</taxon>
    </lineage>
</organism>
<evidence type="ECO:0000313" key="4">
    <source>
        <dbReference type="Proteomes" id="UP000005426"/>
    </source>
</evidence>
<dbReference type="eggNOG" id="ENOG502RP1G">
    <property type="taxonomic scope" value="Eukaryota"/>
</dbReference>